<dbReference type="GO" id="GO:0120251">
    <property type="term" value="P:hydrocarbon biosynthetic process"/>
    <property type="evidence" value="ECO:0007669"/>
    <property type="project" value="UniProtKB-ARBA"/>
</dbReference>
<dbReference type="Pfam" id="PF01397">
    <property type="entry name" value="Terpene_synth"/>
    <property type="match status" value="1"/>
</dbReference>
<dbReference type="InterPro" id="IPR044814">
    <property type="entry name" value="Terpene_cyclase_plant_C1"/>
</dbReference>
<dbReference type="SUPFAM" id="SSF48239">
    <property type="entry name" value="Terpenoid cyclases/Protein prenyltransferases"/>
    <property type="match status" value="1"/>
</dbReference>
<keyword evidence="4" id="KW-0460">Magnesium</keyword>
<accession>A0A6A6LBK0</accession>
<dbReference type="SFLD" id="SFLDS00005">
    <property type="entry name" value="Isoprenoid_Synthase_Type_I"/>
    <property type="match status" value="1"/>
</dbReference>
<protein>
    <recommendedName>
        <fullName evidence="10">Terpene synthase metal-binding domain-containing protein</fullName>
    </recommendedName>
</protein>
<sequence>MLMQSTEKLADKIEFINLLCRLGVSYNFENEIEEQLNDIFIVLPDLLSKNDYDLYTLAILFQVLRQYGYKMPRDVFNKFKDSDGMFKKTISSDVKGLLSLYEATFLSVRGEDILDEALAFTSWWKDLNLAEKLPYIRDRIGEVYLWAVAAHFEPEYTLARLMITKYTKMLSVVDDKYDAYGTIDELRRFTDVFQRCNADAIDEVPEYMKVIYKGLLNLFDETESAGNEEMSSRTSYAKEKFKEITRGYFVEAKWFIEGYVPPVEEYIENGLITSTYSVIPAASFIGMENVMGTKEYEWVENNPKTVIACKLICRLMDDITTREDERKRGHCASSVECYMKEHGVSEMEAIAEIQKMCANAWKDMNEECMKPTAVPRVLLKYYVNLARVIDFVYKYMDSHTYCSSLKEDVYSLFLGPLPM</sequence>
<evidence type="ECO:0000313" key="8">
    <source>
        <dbReference type="EMBL" id="KAF2297396.1"/>
    </source>
</evidence>
<dbReference type="InterPro" id="IPR005630">
    <property type="entry name" value="Terpene_synthase_metal-bd"/>
</dbReference>
<feature type="domain" description="Terpene synthase N-terminal" evidence="6">
    <location>
        <begin position="6"/>
        <end position="122"/>
    </location>
</feature>
<dbReference type="Gene3D" id="1.10.600.10">
    <property type="entry name" value="Farnesyl Diphosphate Synthase"/>
    <property type="match status" value="1"/>
</dbReference>
<dbReference type="PANTHER" id="PTHR31225:SF231">
    <property type="entry name" value="TERPENE SYNTHASE 6-RELATED"/>
    <property type="match status" value="1"/>
</dbReference>
<dbReference type="InterPro" id="IPR008930">
    <property type="entry name" value="Terpenoid_cyclase/PrenylTrfase"/>
</dbReference>
<feature type="domain" description="Terpene synthase metal-binding" evidence="7">
    <location>
        <begin position="125"/>
        <end position="363"/>
    </location>
</feature>
<organism evidence="8 9">
    <name type="scientific">Hevea brasiliensis</name>
    <name type="common">Para rubber tree</name>
    <name type="synonym">Siphonia brasiliensis</name>
    <dbReference type="NCBI Taxonomy" id="3981"/>
    <lineage>
        <taxon>Eukaryota</taxon>
        <taxon>Viridiplantae</taxon>
        <taxon>Streptophyta</taxon>
        <taxon>Embryophyta</taxon>
        <taxon>Tracheophyta</taxon>
        <taxon>Spermatophyta</taxon>
        <taxon>Magnoliopsida</taxon>
        <taxon>eudicotyledons</taxon>
        <taxon>Gunneridae</taxon>
        <taxon>Pentapetalae</taxon>
        <taxon>rosids</taxon>
        <taxon>fabids</taxon>
        <taxon>Malpighiales</taxon>
        <taxon>Euphorbiaceae</taxon>
        <taxon>Crotonoideae</taxon>
        <taxon>Micrandreae</taxon>
        <taxon>Hevea</taxon>
    </lineage>
</organism>
<dbReference type="PANTHER" id="PTHR31225">
    <property type="entry name" value="OS04G0344100 PROTEIN-RELATED"/>
    <property type="match status" value="1"/>
</dbReference>
<dbReference type="SFLD" id="SFLDG01019">
    <property type="entry name" value="Terpene_Cyclase_Like_1_C_Termi"/>
    <property type="match status" value="1"/>
</dbReference>
<dbReference type="CDD" id="cd00684">
    <property type="entry name" value="Terpene_cyclase_plant_C1"/>
    <property type="match status" value="1"/>
</dbReference>
<evidence type="ECO:0000313" key="9">
    <source>
        <dbReference type="Proteomes" id="UP000467840"/>
    </source>
</evidence>
<gene>
    <name evidence="8" type="ORF">GH714_022950</name>
</gene>
<evidence type="ECO:0000259" key="6">
    <source>
        <dbReference type="Pfam" id="PF01397"/>
    </source>
</evidence>
<keyword evidence="9" id="KW-1185">Reference proteome</keyword>
<keyword evidence="3" id="KW-0479">Metal-binding</keyword>
<dbReference type="Gene3D" id="1.50.10.130">
    <property type="entry name" value="Terpene synthase, N-terminal domain"/>
    <property type="match status" value="1"/>
</dbReference>
<dbReference type="InterPro" id="IPR001906">
    <property type="entry name" value="Terpene_synth_N"/>
</dbReference>
<dbReference type="InterPro" id="IPR036965">
    <property type="entry name" value="Terpene_synth_N_sf"/>
</dbReference>
<comment type="caution">
    <text evidence="8">The sequence shown here is derived from an EMBL/GenBank/DDBJ whole genome shotgun (WGS) entry which is preliminary data.</text>
</comment>
<proteinExistence type="inferred from homology"/>
<evidence type="ECO:0008006" key="10">
    <source>
        <dbReference type="Google" id="ProtNLM"/>
    </source>
</evidence>
<name>A0A6A6LBK0_HEVBR</name>
<evidence type="ECO:0000259" key="7">
    <source>
        <dbReference type="Pfam" id="PF03936"/>
    </source>
</evidence>
<evidence type="ECO:0000256" key="1">
    <source>
        <dbReference type="ARBA" id="ARBA00001946"/>
    </source>
</evidence>
<dbReference type="AlphaFoldDB" id="A0A6A6LBK0"/>
<evidence type="ECO:0000256" key="3">
    <source>
        <dbReference type="ARBA" id="ARBA00022723"/>
    </source>
</evidence>
<comment type="cofactor">
    <cofactor evidence="1">
        <name>Mg(2+)</name>
        <dbReference type="ChEBI" id="CHEBI:18420"/>
    </cofactor>
</comment>
<evidence type="ECO:0000256" key="2">
    <source>
        <dbReference type="ARBA" id="ARBA00006333"/>
    </source>
</evidence>
<dbReference type="InterPro" id="IPR008949">
    <property type="entry name" value="Isoprenoid_synthase_dom_sf"/>
</dbReference>
<dbReference type="FunFam" id="1.10.600.10:FF:000007">
    <property type="entry name" value="Isoprene synthase, chloroplastic"/>
    <property type="match status" value="1"/>
</dbReference>
<evidence type="ECO:0000256" key="5">
    <source>
        <dbReference type="ARBA" id="ARBA00023239"/>
    </source>
</evidence>
<dbReference type="Pfam" id="PF03936">
    <property type="entry name" value="Terpene_synth_C"/>
    <property type="match status" value="1"/>
</dbReference>
<dbReference type="GO" id="GO:0010333">
    <property type="term" value="F:terpene synthase activity"/>
    <property type="evidence" value="ECO:0007669"/>
    <property type="project" value="InterPro"/>
</dbReference>
<dbReference type="GO" id="GO:0000287">
    <property type="term" value="F:magnesium ion binding"/>
    <property type="evidence" value="ECO:0007669"/>
    <property type="project" value="InterPro"/>
</dbReference>
<dbReference type="SUPFAM" id="SSF48576">
    <property type="entry name" value="Terpenoid synthases"/>
    <property type="match status" value="1"/>
</dbReference>
<dbReference type="GO" id="GO:0016102">
    <property type="term" value="P:diterpenoid biosynthetic process"/>
    <property type="evidence" value="ECO:0007669"/>
    <property type="project" value="InterPro"/>
</dbReference>
<dbReference type="Proteomes" id="UP000467840">
    <property type="component" value="Chromosome 18"/>
</dbReference>
<dbReference type="SMR" id="A0A6A6LBK0"/>
<reference evidence="8 9" key="1">
    <citation type="journal article" date="2020" name="Mol. Plant">
        <title>The Chromosome-Based Rubber Tree Genome Provides New Insights into Spurge Genome Evolution and Rubber Biosynthesis.</title>
        <authorList>
            <person name="Liu J."/>
            <person name="Shi C."/>
            <person name="Shi C.C."/>
            <person name="Li W."/>
            <person name="Zhang Q.J."/>
            <person name="Zhang Y."/>
            <person name="Li K."/>
            <person name="Lu H.F."/>
            <person name="Shi C."/>
            <person name="Zhu S.T."/>
            <person name="Xiao Z.Y."/>
            <person name="Nan H."/>
            <person name="Yue Y."/>
            <person name="Zhu X.G."/>
            <person name="Wu Y."/>
            <person name="Hong X.N."/>
            <person name="Fan G.Y."/>
            <person name="Tong Y."/>
            <person name="Zhang D."/>
            <person name="Mao C.L."/>
            <person name="Liu Y.L."/>
            <person name="Hao S.J."/>
            <person name="Liu W.Q."/>
            <person name="Lv M.Q."/>
            <person name="Zhang H.B."/>
            <person name="Liu Y."/>
            <person name="Hu-Tang G.R."/>
            <person name="Wang J.P."/>
            <person name="Wang J.H."/>
            <person name="Sun Y.H."/>
            <person name="Ni S.B."/>
            <person name="Chen W.B."/>
            <person name="Zhang X.C."/>
            <person name="Jiao Y.N."/>
            <person name="Eichler E.E."/>
            <person name="Li G.H."/>
            <person name="Liu X."/>
            <person name="Gao L.Z."/>
        </authorList>
    </citation>
    <scope>NUCLEOTIDE SEQUENCE [LARGE SCALE GENOMIC DNA]</scope>
    <source>
        <strain evidence="9">cv. GT1</strain>
        <tissue evidence="8">Leaf</tissue>
    </source>
</reference>
<dbReference type="InterPro" id="IPR034741">
    <property type="entry name" value="Terpene_cyclase-like_1_C"/>
</dbReference>
<dbReference type="InterPro" id="IPR050148">
    <property type="entry name" value="Terpene_synthase-like"/>
</dbReference>
<dbReference type="EMBL" id="JAAGAX010000012">
    <property type="protein sequence ID" value="KAF2297396.1"/>
    <property type="molecule type" value="Genomic_DNA"/>
</dbReference>
<evidence type="ECO:0000256" key="4">
    <source>
        <dbReference type="ARBA" id="ARBA00022842"/>
    </source>
</evidence>
<keyword evidence="5" id="KW-0456">Lyase</keyword>
<comment type="similarity">
    <text evidence="2">Belongs to the terpene synthase family.</text>
</comment>